<dbReference type="HOGENOM" id="CLU_1454390_0_0_1"/>
<name>Q5B4E2_EMENI</name>
<dbReference type="GeneID" id="2872387"/>
<dbReference type="AlphaFoldDB" id="Q5B4E2"/>
<accession>C8V7V1</accession>
<reference evidence="2" key="1">
    <citation type="journal article" date="2005" name="Nature">
        <title>Sequencing of Aspergillus nidulans and comparative analysis with A. fumigatus and A. oryzae.</title>
        <authorList>
            <person name="Galagan J.E."/>
            <person name="Calvo S.E."/>
            <person name="Cuomo C."/>
            <person name="Ma L.J."/>
            <person name="Wortman J.R."/>
            <person name="Batzoglou S."/>
            <person name="Lee S.I."/>
            <person name="Basturkmen M."/>
            <person name="Spevak C.C."/>
            <person name="Clutterbuck J."/>
            <person name="Kapitonov V."/>
            <person name="Jurka J."/>
            <person name="Scazzocchio C."/>
            <person name="Farman M."/>
            <person name="Butler J."/>
            <person name="Purcell S."/>
            <person name="Harris S."/>
            <person name="Braus G.H."/>
            <person name="Draht O."/>
            <person name="Busch S."/>
            <person name="D'Enfert C."/>
            <person name="Bouchier C."/>
            <person name="Goldman G.H."/>
            <person name="Bell-Pedersen D."/>
            <person name="Griffiths-Jones S."/>
            <person name="Doonan J.H."/>
            <person name="Yu J."/>
            <person name="Vienken K."/>
            <person name="Pain A."/>
            <person name="Freitag M."/>
            <person name="Selker E.U."/>
            <person name="Archer D.B."/>
            <person name="Penalva M.A."/>
            <person name="Oakley B.R."/>
            <person name="Momany M."/>
            <person name="Tanaka T."/>
            <person name="Kumagai T."/>
            <person name="Asai K."/>
            <person name="Machida M."/>
            <person name="Nierman W.C."/>
            <person name="Denning D.W."/>
            <person name="Caddick M."/>
            <person name="Hynes M."/>
            <person name="Paoletti M."/>
            <person name="Fischer R."/>
            <person name="Miller B."/>
            <person name="Dyer P."/>
            <person name="Sachs M.S."/>
            <person name="Osmani S.A."/>
            <person name="Birren B.W."/>
        </authorList>
    </citation>
    <scope>NUCLEOTIDE SEQUENCE [LARGE SCALE GENOMIC DNA]</scope>
    <source>
        <strain evidence="2">FGSC A4 / ATCC 38163 / CBS 112.46 / NRRL 194 / M139</strain>
    </source>
</reference>
<dbReference type="InParanoid" id="Q5B4E2"/>
<dbReference type="VEuPathDB" id="FungiDB:AN4588"/>
<dbReference type="OrthoDB" id="4161406at2759"/>
<protein>
    <submittedName>
        <fullName evidence="1">Uncharacterized protein</fullName>
    </submittedName>
</protein>
<reference evidence="2" key="2">
    <citation type="journal article" date="2009" name="Fungal Genet. Biol.">
        <title>The 2008 update of the Aspergillus nidulans genome annotation: a community effort.</title>
        <authorList>
            <person name="Wortman J.R."/>
            <person name="Gilsenan J.M."/>
            <person name="Joardar V."/>
            <person name="Deegan J."/>
            <person name="Clutterbuck J."/>
            <person name="Andersen M.R."/>
            <person name="Archer D."/>
            <person name="Bencina M."/>
            <person name="Braus G."/>
            <person name="Coutinho P."/>
            <person name="von Dohren H."/>
            <person name="Doonan J."/>
            <person name="Driessen A.J."/>
            <person name="Durek P."/>
            <person name="Espeso E."/>
            <person name="Fekete E."/>
            <person name="Flipphi M."/>
            <person name="Estrada C.G."/>
            <person name="Geysens S."/>
            <person name="Goldman G."/>
            <person name="de Groot P.W."/>
            <person name="Hansen K."/>
            <person name="Harris S.D."/>
            <person name="Heinekamp T."/>
            <person name="Helmstaedt K."/>
            <person name="Henrissat B."/>
            <person name="Hofmann G."/>
            <person name="Homan T."/>
            <person name="Horio T."/>
            <person name="Horiuchi H."/>
            <person name="James S."/>
            <person name="Jones M."/>
            <person name="Karaffa L."/>
            <person name="Karanyi Z."/>
            <person name="Kato M."/>
            <person name="Keller N."/>
            <person name="Kelly D.E."/>
            <person name="Kiel J.A."/>
            <person name="Kim J.M."/>
            <person name="van der Klei I.J."/>
            <person name="Klis F.M."/>
            <person name="Kovalchuk A."/>
            <person name="Krasevec N."/>
            <person name="Kubicek C.P."/>
            <person name="Liu B."/>
            <person name="Maccabe A."/>
            <person name="Meyer V."/>
            <person name="Mirabito P."/>
            <person name="Miskei M."/>
            <person name="Mos M."/>
            <person name="Mullins J."/>
            <person name="Nelson D.R."/>
            <person name="Nielsen J."/>
            <person name="Oakley B.R."/>
            <person name="Osmani S.A."/>
            <person name="Pakula T."/>
            <person name="Paszewski A."/>
            <person name="Paulsen I."/>
            <person name="Pilsyk S."/>
            <person name="Pocsi I."/>
            <person name="Punt P.J."/>
            <person name="Ram A.F."/>
            <person name="Ren Q."/>
            <person name="Robellet X."/>
            <person name="Robson G."/>
            <person name="Seiboth B."/>
            <person name="van Solingen P."/>
            <person name="Specht T."/>
            <person name="Sun J."/>
            <person name="Taheri-Talesh N."/>
            <person name="Takeshita N."/>
            <person name="Ussery D."/>
            <person name="vanKuyk P.A."/>
            <person name="Visser H."/>
            <person name="van de Vondervoort P.J."/>
            <person name="de Vries R.P."/>
            <person name="Walton J."/>
            <person name="Xiang X."/>
            <person name="Xiong Y."/>
            <person name="Zeng A.P."/>
            <person name="Brandt B.W."/>
            <person name="Cornell M.J."/>
            <person name="van den Hondel C.A."/>
            <person name="Visser J."/>
            <person name="Oliver S.G."/>
            <person name="Turner G."/>
        </authorList>
    </citation>
    <scope>GENOME REANNOTATION</scope>
    <source>
        <strain evidence="2">FGSC A4 / ATCC 38163 / CBS 112.46 / NRRL 194 / M139</strain>
    </source>
</reference>
<evidence type="ECO:0000313" key="1">
    <source>
        <dbReference type="EMBL" id="CBF77197.1"/>
    </source>
</evidence>
<dbReference type="RefSeq" id="XP_662192.1">
    <property type="nucleotide sequence ID" value="XM_657100.1"/>
</dbReference>
<keyword evidence="2" id="KW-1185">Reference proteome</keyword>
<proteinExistence type="predicted"/>
<organism evidence="1 2">
    <name type="scientific">Emericella nidulans (strain FGSC A4 / ATCC 38163 / CBS 112.46 / NRRL 194 / M139)</name>
    <name type="common">Aspergillus nidulans</name>
    <dbReference type="NCBI Taxonomy" id="227321"/>
    <lineage>
        <taxon>Eukaryota</taxon>
        <taxon>Fungi</taxon>
        <taxon>Dikarya</taxon>
        <taxon>Ascomycota</taxon>
        <taxon>Pezizomycotina</taxon>
        <taxon>Eurotiomycetes</taxon>
        <taxon>Eurotiomycetidae</taxon>
        <taxon>Eurotiales</taxon>
        <taxon>Aspergillaceae</taxon>
        <taxon>Aspergillus</taxon>
        <taxon>Aspergillus subgen. Nidulantes</taxon>
    </lineage>
</organism>
<dbReference type="Proteomes" id="UP000000560">
    <property type="component" value="Chromosome III"/>
</dbReference>
<gene>
    <name evidence="1" type="ORF">ANIA_04588</name>
</gene>
<accession>Q5B4E2</accession>
<sequence length="186" mass="20649">MTRAGSDAVIAAAAGSEKDLHCRLRCSWFRWCIAAARIPRARAVLKDVMSKLRPSLESQYNYDMRVDSLLDPSVDDTVIGPAENNGQQMTAIPVNFESGQLPFLVVKHGGLSLLAWNFWTSSLAMLPTVLRQPVWLCMPFVQQPDPGREWGVAFHLQPADGSLEPRGSFADVAFLRKVKLEALRLV</sequence>
<dbReference type="KEGG" id="ani:ANIA_04588"/>
<evidence type="ECO:0000313" key="2">
    <source>
        <dbReference type="Proteomes" id="UP000000560"/>
    </source>
</evidence>
<dbReference type="EMBL" id="BN001303">
    <property type="protein sequence ID" value="CBF77197.1"/>
    <property type="molecule type" value="Genomic_DNA"/>
</dbReference>